<reference evidence="2" key="1">
    <citation type="journal article" date="2020" name="Cell">
        <title>Large-Scale Comparative Analyses of Tick Genomes Elucidate Their Genetic Diversity and Vector Capacities.</title>
        <authorList>
            <consortium name="Tick Genome and Microbiome Consortium (TIGMIC)"/>
            <person name="Jia N."/>
            <person name="Wang J."/>
            <person name="Shi W."/>
            <person name="Du L."/>
            <person name="Sun Y."/>
            <person name="Zhan W."/>
            <person name="Jiang J.F."/>
            <person name="Wang Q."/>
            <person name="Zhang B."/>
            <person name="Ji P."/>
            <person name="Bell-Sakyi L."/>
            <person name="Cui X.M."/>
            <person name="Yuan T.T."/>
            <person name="Jiang B.G."/>
            <person name="Yang W.F."/>
            <person name="Lam T.T."/>
            <person name="Chang Q.C."/>
            <person name="Ding S.J."/>
            <person name="Wang X.J."/>
            <person name="Zhu J.G."/>
            <person name="Ruan X.D."/>
            <person name="Zhao L."/>
            <person name="Wei J.T."/>
            <person name="Ye R.Z."/>
            <person name="Que T.C."/>
            <person name="Du C.H."/>
            <person name="Zhou Y.H."/>
            <person name="Cheng J.X."/>
            <person name="Dai P.F."/>
            <person name="Guo W.B."/>
            <person name="Han X.H."/>
            <person name="Huang E.J."/>
            <person name="Li L.F."/>
            <person name="Wei W."/>
            <person name="Gao Y.C."/>
            <person name="Liu J.Z."/>
            <person name="Shao H.Z."/>
            <person name="Wang X."/>
            <person name="Wang C.C."/>
            <person name="Yang T.C."/>
            <person name="Huo Q.B."/>
            <person name="Li W."/>
            <person name="Chen H.Y."/>
            <person name="Chen S.E."/>
            <person name="Zhou L.G."/>
            <person name="Ni X.B."/>
            <person name="Tian J.H."/>
            <person name="Sheng Y."/>
            <person name="Liu T."/>
            <person name="Pan Y.S."/>
            <person name="Xia L.Y."/>
            <person name="Li J."/>
            <person name="Zhao F."/>
            <person name="Cao W.C."/>
        </authorList>
    </citation>
    <scope>NUCLEOTIDE SEQUENCE</scope>
    <source>
        <strain evidence="2">Rsan-2018</strain>
    </source>
</reference>
<dbReference type="Proteomes" id="UP000821837">
    <property type="component" value="Unassembled WGS sequence"/>
</dbReference>
<sequence length="159" mass="17441">MEDREGAPTAISGGKEVLRKDTLATASSEGNGQLSQYKVRFSLSEVASYCLPSLPCRCPCEYGVEFPSMCGICVCPSCGSCSSSCYYKVRPGEACPRCAPSEYCFGDSAQWQERPRYPSHHKEPGKNPMNVDSPEEPKNPKNPEKPTEAEKPKEPVKTH</sequence>
<dbReference type="EMBL" id="JABSTV010001250">
    <property type="protein sequence ID" value="KAH7956992.1"/>
    <property type="molecule type" value="Genomic_DNA"/>
</dbReference>
<evidence type="ECO:0000313" key="3">
    <source>
        <dbReference type="Proteomes" id="UP000821837"/>
    </source>
</evidence>
<evidence type="ECO:0000313" key="2">
    <source>
        <dbReference type="EMBL" id="KAH7956992.1"/>
    </source>
</evidence>
<accession>A0A9D4SX02</accession>
<feature type="region of interest" description="Disordered" evidence="1">
    <location>
        <begin position="115"/>
        <end position="159"/>
    </location>
</feature>
<protein>
    <submittedName>
        <fullName evidence="2">Uncharacterized protein</fullName>
    </submittedName>
</protein>
<comment type="caution">
    <text evidence="2">The sequence shown here is derived from an EMBL/GenBank/DDBJ whole genome shotgun (WGS) entry which is preliminary data.</text>
</comment>
<dbReference type="AlphaFoldDB" id="A0A9D4SX02"/>
<name>A0A9D4SX02_RHISA</name>
<feature type="compositionally biased region" description="Basic and acidic residues" evidence="1">
    <location>
        <begin position="135"/>
        <end position="159"/>
    </location>
</feature>
<evidence type="ECO:0000256" key="1">
    <source>
        <dbReference type="SAM" id="MobiDB-lite"/>
    </source>
</evidence>
<feature type="compositionally biased region" description="Basic and acidic residues" evidence="1">
    <location>
        <begin position="115"/>
        <end position="125"/>
    </location>
</feature>
<reference evidence="2" key="2">
    <citation type="submission" date="2021-09" db="EMBL/GenBank/DDBJ databases">
        <authorList>
            <person name="Jia N."/>
            <person name="Wang J."/>
            <person name="Shi W."/>
            <person name="Du L."/>
            <person name="Sun Y."/>
            <person name="Zhan W."/>
            <person name="Jiang J."/>
            <person name="Wang Q."/>
            <person name="Zhang B."/>
            <person name="Ji P."/>
            <person name="Sakyi L.B."/>
            <person name="Cui X."/>
            <person name="Yuan T."/>
            <person name="Jiang B."/>
            <person name="Yang W."/>
            <person name="Lam T.T.-Y."/>
            <person name="Chang Q."/>
            <person name="Ding S."/>
            <person name="Wang X."/>
            <person name="Zhu J."/>
            <person name="Ruan X."/>
            <person name="Zhao L."/>
            <person name="Wei J."/>
            <person name="Que T."/>
            <person name="Du C."/>
            <person name="Cheng J."/>
            <person name="Dai P."/>
            <person name="Han X."/>
            <person name="Huang E."/>
            <person name="Gao Y."/>
            <person name="Liu J."/>
            <person name="Shao H."/>
            <person name="Ye R."/>
            <person name="Li L."/>
            <person name="Wei W."/>
            <person name="Wang X."/>
            <person name="Wang C."/>
            <person name="Huo Q."/>
            <person name="Li W."/>
            <person name="Guo W."/>
            <person name="Chen H."/>
            <person name="Chen S."/>
            <person name="Zhou L."/>
            <person name="Zhou L."/>
            <person name="Ni X."/>
            <person name="Tian J."/>
            <person name="Zhou Y."/>
            <person name="Sheng Y."/>
            <person name="Liu T."/>
            <person name="Pan Y."/>
            <person name="Xia L."/>
            <person name="Li J."/>
            <person name="Zhao F."/>
            <person name="Cao W."/>
        </authorList>
    </citation>
    <scope>NUCLEOTIDE SEQUENCE</scope>
    <source>
        <strain evidence="2">Rsan-2018</strain>
        <tissue evidence="2">Larvae</tissue>
    </source>
</reference>
<proteinExistence type="predicted"/>
<gene>
    <name evidence="2" type="ORF">HPB52_014155</name>
</gene>
<organism evidence="2 3">
    <name type="scientific">Rhipicephalus sanguineus</name>
    <name type="common">Brown dog tick</name>
    <name type="synonym">Ixodes sanguineus</name>
    <dbReference type="NCBI Taxonomy" id="34632"/>
    <lineage>
        <taxon>Eukaryota</taxon>
        <taxon>Metazoa</taxon>
        <taxon>Ecdysozoa</taxon>
        <taxon>Arthropoda</taxon>
        <taxon>Chelicerata</taxon>
        <taxon>Arachnida</taxon>
        <taxon>Acari</taxon>
        <taxon>Parasitiformes</taxon>
        <taxon>Ixodida</taxon>
        <taxon>Ixodoidea</taxon>
        <taxon>Ixodidae</taxon>
        <taxon>Rhipicephalinae</taxon>
        <taxon>Rhipicephalus</taxon>
        <taxon>Rhipicephalus</taxon>
    </lineage>
</organism>
<keyword evidence="3" id="KW-1185">Reference proteome</keyword>